<dbReference type="Gene3D" id="3.40.50.300">
    <property type="entry name" value="P-loop containing nucleotide triphosphate hydrolases"/>
    <property type="match status" value="1"/>
</dbReference>
<keyword evidence="2" id="KW-0811">Translocation</keyword>
<dbReference type="OrthoDB" id="27934at2759"/>
<reference evidence="4" key="1">
    <citation type="submission" date="2021-02" db="EMBL/GenBank/DDBJ databases">
        <authorList>
            <person name="Nowell W R."/>
        </authorList>
    </citation>
    <scope>NUCLEOTIDE SEQUENCE</scope>
</reference>
<dbReference type="InterPro" id="IPR014018">
    <property type="entry name" value="SecA_motor_DEAD"/>
</dbReference>
<dbReference type="PANTHER" id="PTHR30612:SF0">
    <property type="entry name" value="CHLOROPLAST PROTEIN-TRANSPORTING ATPASE"/>
    <property type="match status" value="1"/>
</dbReference>
<evidence type="ECO:0000313" key="4">
    <source>
        <dbReference type="EMBL" id="CAF4550659.1"/>
    </source>
</evidence>
<evidence type="ECO:0000259" key="3">
    <source>
        <dbReference type="PROSITE" id="PS51196"/>
    </source>
</evidence>
<sequence length="345" mass="40617">MNLTFKSQKNFNLNNIFIYKRSYEKFSIEREGLDIGKIIIATNLAGRGTDIKINENLNTNGGLHVILTYLPENYRIEQQAFGRTARKGQNGSGQLIFLDQNEQDNIYSSLQIIDLKNERDCNELCRVGEIRRYYETSIQFEEQLFNRYHKTYDILKEKMERKWQIKGDTRDVILNSILNKWAFWLDEIGLMMKDKTNKIEIIDSLDRFIKQLNDIMNFDDLIQRLVTEPTQLIKLGKCFIKDKKISTSITSFEQNYAEFLFKYHIDKLTQRSAIVNQINMKNENQSILSFVTIDSYRIQNENICNLYSSFIRSIHDIRGHSVTPDTLLSIDINQELALNIYNKLL</sequence>
<dbReference type="PANTHER" id="PTHR30612">
    <property type="entry name" value="SECA INNER MEMBRANE COMPONENT OF SEC PROTEIN SECRETION SYSTEM"/>
    <property type="match status" value="1"/>
</dbReference>
<dbReference type="GO" id="GO:0006886">
    <property type="term" value="P:intracellular protein transport"/>
    <property type="evidence" value="ECO:0007669"/>
    <property type="project" value="InterPro"/>
</dbReference>
<protein>
    <recommendedName>
        <fullName evidence="3">SecA family profile domain-containing protein</fullName>
    </recommendedName>
</protein>
<accession>A0A8S2YCT7</accession>
<evidence type="ECO:0000256" key="2">
    <source>
        <dbReference type="ARBA" id="ARBA00023010"/>
    </source>
</evidence>
<dbReference type="GO" id="GO:0005524">
    <property type="term" value="F:ATP binding"/>
    <property type="evidence" value="ECO:0007669"/>
    <property type="project" value="InterPro"/>
</dbReference>
<proteinExistence type="predicted"/>
<keyword evidence="1" id="KW-0653">Protein transport</keyword>
<dbReference type="GO" id="GO:0006605">
    <property type="term" value="P:protein targeting"/>
    <property type="evidence" value="ECO:0007669"/>
    <property type="project" value="InterPro"/>
</dbReference>
<evidence type="ECO:0000256" key="1">
    <source>
        <dbReference type="ARBA" id="ARBA00022927"/>
    </source>
</evidence>
<dbReference type="AlphaFoldDB" id="A0A8S2YCT7"/>
<dbReference type="Proteomes" id="UP000681722">
    <property type="component" value="Unassembled WGS sequence"/>
</dbReference>
<dbReference type="InterPro" id="IPR000185">
    <property type="entry name" value="SecA"/>
</dbReference>
<gene>
    <name evidence="4" type="ORF">SRO942_LOCUS46972</name>
</gene>
<dbReference type="InterPro" id="IPR027417">
    <property type="entry name" value="P-loop_NTPase"/>
</dbReference>
<organism evidence="4 5">
    <name type="scientific">Didymodactylos carnosus</name>
    <dbReference type="NCBI Taxonomy" id="1234261"/>
    <lineage>
        <taxon>Eukaryota</taxon>
        <taxon>Metazoa</taxon>
        <taxon>Spiralia</taxon>
        <taxon>Gnathifera</taxon>
        <taxon>Rotifera</taxon>
        <taxon>Eurotatoria</taxon>
        <taxon>Bdelloidea</taxon>
        <taxon>Philodinida</taxon>
        <taxon>Philodinidae</taxon>
        <taxon>Didymodactylos</taxon>
    </lineage>
</organism>
<name>A0A8S2YCT7_9BILA</name>
<evidence type="ECO:0000313" key="5">
    <source>
        <dbReference type="Proteomes" id="UP000681722"/>
    </source>
</evidence>
<feature type="domain" description="SecA family profile" evidence="3">
    <location>
        <begin position="1"/>
        <end position="128"/>
    </location>
</feature>
<keyword evidence="1" id="KW-0813">Transport</keyword>
<feature type="non-terminal residue" evidence="4">
    <location>
        <position position="1"/>
    </location>
</feature>
<comment type="caution">
    <text evidence="4">The sequence shown here is derived from an EMBL/GenBank/DDBJ whole genome shotgun (WGS) entry which is preliminary data.</text>
</comment>
<dbReference type="EMBL" id="CAJOBC010115751">
    <property type="protein sequence ID" value="CAF4550659.1"/>
    <property type="molecule type" value="Genomic_DNA"/>
</dbReference>
<dbReference type="PROSITE" id="PS51196">
    <property type="entry name" value="SECA_MOTOR_DEAD"/>
    <property type="match status" value="1"/>
</dbReference>
<dbReference type="SUPFAM" id="SSF52540">
    <property type="entry name" value="P-loop containing nucleoside triphosphate hydrolases"/>
    <property type="match status" value="1"/>
</dbReference>